<keyword evidence="3" id="KW-1185">Reference proteome</keyword>
<reference evidence="2 3" key="1">
    <citation type="submission" date="2018-11" db="EMBL/GenBank/DDBJ databases">
        <authorList>
            <person name="Wuyts S."/>
        </authorList>
    </citation>
    <scope>NUCLEOTIDE SEQUENCE [LARGE SCALE GENOMIC DNA]</scope>
    <source>
        <strain evidence="2">Lactobacillus mudanjiangensis AMBF249</strain>
    </source>
</reference>
<evidence type="ECO:0000256" key="1">
    <source>
        <dbReference type="SAM" id="Phobius"/>
    </source>
</evidence>
<gene>
    <name evidence="2" type="ORF">MUDAN_MDHGFNIF_03321</name>
</gene>
<sequence>MTKQMKYLIGLVVVILIACGIGFTVVHKSTEQALQAKEWTFKTSKGDGLAQTAKFSEKSLTLSEAGLNDTYRYKISKKNGKEQITFTSQDENSGTNEVRTFNIKKSSDEYKLTPTNSLAKEDTGDVTLIPK</sequence>
<feature type="transmembrane region" description="Helical" evidence="1">
    <location>
        <begin position="7"/>
        <end position="26"/>
    </location>
</feature>
<evidence type="ECO:0000313" key="2">
    <source>
        <dbReference type="EMBL" id="VDG28925.1"/>
    </source>
</evidence>
<name>A0A660E0L7_9LACO</name>
<organism evidence="2 3">
    <name type="scientific">Lactiplantibacillus mudanjiangensis</name>
    <dbReference type="NCBI Taxonomy" id="1296538"/>
    <lineage>
        <taxon>Bacteria</taxon>
        <taxon>Bacillati</taxon>
        <taxon>Bacillota</taxon>
        <taxon>Bacilli</taxon>
        <taxon>Lactobacillales</taxon>
        <taxon>Lactobacillaceae</taxon>
        <taxon>Lactiplantibacillus</taxon>
    </lineage>
</organism>
<accession>A0A660E0L7</accession>
<dbReference type="Proteomes" id="UP000289996">
    <property type="component" value="Unassembled WGS sequence"/>
</dbReference>
<dbReference type="EMBL" id="UYIG01000127">
    <property type="protein sequence ID" value="VDG28925.1"/>
    <property type="molecule type" value="Genomic_DNA"/>
</dbReference>
<keyword evidence="1" id="KW-1133">Transmembrane helix</keyword>
<dbReference type="PROSITE" id="PS51257">
    <property type="entry name" value="PROKAR_LIPOPROTEIN"/>
    <property type="match status" value="1"/>
</dbReference>
<dbReference type="OrthoDB" id="2290338at2"/>
<keyword evidence="1" id="KW-0812">Transmembrane</keyword>
<keyword evidence="1" id="KW-0472">Membrane</keyword>
<dbReference type="RefSeq" id="WP_130851920.1">
    <property type="nucleotide sequence ID" value="NZ_UYIG01000127.1"/>
</dbReference>
<dbReference type="AlphaFoldDB" id="A0A660E0L7"/>
<proteinExistence type="predicted"/>
<protein>
    <submittedName>
        <fullName evidence="2">Uncharacterized protein</fullName>
    </submittedName>
</protein>
<evidence type="ECO:0000313" key="3">
    <source>
        <dbReference type="Proteomes" id="UP000289996"/>
    </source>
</evidence>